<dbReference type="STRING" id="734.B0187_09985"/>
<feature type="transmembrane region" description="Helical" evidence="8">
    <location>
        <begin position="12"/>
        <end position="32"/>
    </location>
</feature>
<dbReference type="GO" id="GO:0005886">
    <property type="term" value="C:plasma membrane"/>
    <property type="evidence" value="ECO:0007669"/>
    <property type="project" value="UniProtKB-SubCell"/>
</dbReference>
<evidence type="ECO:0000313" key="10">
    <source>
        <dbReference type="Proteomes" id="UP000190867"/>
    </source>
</evidence>
<feature type="compositionally biased region" description="Basic residues" evidence="7">
    <location>
        <begin position="207"/>
        <end position="220"/>
    </location>
</feature>
<gene>
    <name evidence="9" type="ORF">B0187_09985</name>
</gene>
<reference evidence="9 10" key="1">
    <citation type="submission" date="2017-02" db="EMBL/GenBank/DDBJ databases">
        <title>Draft genome sequence of Haemophilus paracuniculus CCUG 43573 type strain.</title>
        <authorList>
            <person name="Engstrom-Jakobsson H."/>
            <person name="Salva-Serra F."/>
            <person name="Thorell K."/>
            <person name="Gonzales-Siles L."/>
            <person name="Karlsson R."/>
            <person name="Boulund F."/>
            <person name="Engstrand L."/>
            <person name="Kristiansson E."/>
            <person name="Moore E."/>
        </authorList>
    </citation>
    <scope>NUCLEOTIDE SEQUENCE [LARGE SCALE GENOMIC DNA]</scope>
    <source>
        <strain evidence="9 10">CCUG 43573</strain>
    </source>
</reference>
<evidence type="ECO:0000256" key="7">
    <source>
        <dbReference type="SAM" id="MobiDB-lite"/>
    </source>
</evidence>
<evidence type="ECO:0000256" key="5">
    <source>
        <dbReference type="ARBA" id="ARBA00022989"/>
    </source>
</evidence>
<evidence type="ECO:0000256" key="3">
    <source>
        <dbReference type="ARBA" id="ARBA00022475"/>
    </source>
</evidence>
<evidence type="ECO:0000256" key="8">
    <source>
        <dbReference type="SAM" id="Phobius"/>
    </source>
</evidence>
<evidence type="ECO:0000313" key="9">
    <source>
        <dbReference type="EMBL" id="OOR97192.1"/>
    </source>
</evidence>
<keyword evidence="10" id="KW-1185">Reference proteome</keyword>
<evidence type="ECO:0000256" key="1">
    <source>
        <dbReference type="ARBA" id="ARBA00004236"/>
    </source>
</evidence>
<proteinExistence type="inferred from homology"/>
<comment type="caution">
    <text evidence="9">The sequence shown here is derived from an EMBL/GenBank/DDBJ whole genome shotgun (WGS) entry which is preliminary data.</text>
</comment>
<dbReference type="Proteomes" id="UP000190867">
    <property type="component" value="Unassembled WGS sequence"/>
</dbReference>
<evidence type="ECO:0000256" key="6">
    <source>
        <dbReference type="ARBA" id="ARBA00023136"/>
    </source>
</evidence>
<evidence type="ECO:0000256" key="2">
    <source>
        <dbReference type="ARBA" id="ARBA00005362"/>
    </source>
</evidence>
<dbReference type="AlphaFoldDB" id="A0A1T0AN52"/>
<dbReference type="OrthoDB" id="5685444at2"/>
<dbReference type="RefSeq" id="WP_078237702.1">
    <property type="nucleotide sequence ID" value="NZ_MUYA01000021.1"/>
</dbReference>
<dbReference type="EMBL" id="MUYA01000021">
    <property type="protein sequence ID" value="OOR97192.1"/>
    <property type="molecule type" value="Genomic_DNA"/>
</dbReference>
<name>A0A1T0AN52_9PAST</name>
<accession>A0A1T0AN52</accession>
<protein>
    <submittedName>
        <fullName evidence="9">Hemolysin regulation protein AhpA</fullName>
    </submittedName>
</protein>
<dbReference type="Pfam" id="PF10144">
    <property type="entry name" value="SMP_2"/>
    <property type="match status" value="1"/>
</dbReference>
<comment type="similarity">
    <text evidence="2">Belongs to the Smp family.</text>
</comment>
<keyword evidence="5 8" id="KW-1133">Transmembrane helix</keyword>
<keyword evidence="6 8" id="KW-0472">Membrane</keyword>
<feature type="region of interest" description="Disordered" evidence="7">
    <location>
        <begin position="201"/>
        <end position="220"/>
    </location>
</feature>
<organism evidence="9 10">
    <name type="scientific">Haemophilus paracuniculus</name>
    <dbReference type="NCBI Taxonomy" id="734"/>
    <lineage>
        <taxon>Bacteria</taxon>
        <taxon>Pseudomonadati</taxon>
        <taxon>Pseudomonadota</taxon>
        <taxon>Gammaproteobacteria</taxon>
        <taxon>Pasteurellales</taxon>
        <taxon>Pasteurellaceae</taxon>
        <taxon>Haemophilus</taxon>
    </lineage>
</organism>
<keyword evidence="4 8" id="KW-0812">Transmembrane</keyword>
<comment type="subcellular location">
    <subcellularLocation>
        <location evidence="1">Cell membrane</location>
    </subcellularLocation>
</comment>
<dbReference type="InterPro" id="IPR019305">
    <property type="entry name" value="Uncharacterised_Smp"/>
</dbReference>
<keyword evidence="3" id="KW-1003">Cell membrane</keyword>
<feature type="transmembrane region" description="Helical" evidence="8">
    <location>
        <begin position="167"/>
        <end position="185"/>
    </location>
</feature>
<sequence length="220" mass="24804">MYISRERLLKISVLAMIMAVCVAIIGVVFMGVNQFKSGSKLASINQVTNLSHLLVRQQANLFALMLTKNAKNDELVEALDSFAKQDFVLDANLYSPTGSLLAQSKNALEIKALLQQPAETRTTQQIVEPIFAQQDLVGFLRITFDAQYGQSTQAKVEKQFSAFYGELLILILAGALLASSLHTFWRRKVVHIHATPKTEFTNEKSQSKRFHSRRRTFQRK</sequence>
<evidence type="ECO:0000256" key="4">
    <source>
        <dbReference type="ARBA" id="ARBA00022692"/>
    </source>
</evidence>